<evidence type="ECO:0000259" key="1">
    <source>
        <dbReference type="Pfam" id="PF21834"/>
    </source>
</evidence>
<evidence type="ECO:0000313" key="3">
    <source>
        <dbReference type="Proteomes" id="UP000245926"/>
    </source>
</evidence>
<dbReference type="AlphaFoldDB" id="A0A2U8W4R8"/>
<keyword evidence="3" id="KW-1185">Reference proteome</keyword>
<organism evidence="2 3">
    <name type="scientific">Methylobacterium durans</name>
    <dbReference type="NCBI Taxonomy" id="2202825"/>
    <lineage>
        <taxon>Bacteria</taxon>
        <taxon>Pseudomonadati</taxon>
        <taxon>Pseudomonadota</taxon>
        <taxon>Alphaproteobacteria</taxon>
        <taxon>Hyphomicrobiales</taxon>
        <taxon>Methylobacteriaceae</taxon>
        <taxon>Methylobacterium</taxon>
    </lineage>
</organism>
<dbReference type="KEGG" id="mets:DK389_07145"/>
<evidence type="ECO:0000313" key="2">
    <source>
        <dbReference type="EMBL" id="AWN40352.1"/>
    </source>
</evidence>
<sequence>MPRYAFTVIIGADAPAEPYIRSLDDADAAWDAARAMILDLMAASADPRLLSAAMVVTDESDEIVFEFPFAEALNLPAGGSGPVH</sequence>
<name>A0A2U8W4R8_9HYPH</name>
<dbReference type="RefSeq" id="WP_109888424.1">
    <property type="nucleotide sequence ID" value="NZ_CP029550.1"/>
</dbReference>
<dbReference type="Proteomes" id="UP000245926">
    <property type="component" value="Chromosome"/>
</dbReference>
<dbReference type="Pfam" id="PF21834">
    <property type="entry name" value="DUF6894"/>
    <property type="match status" value="1"/>
</dbReference>
<gene>
    <name evidence="2" type="ORF">DK389_07145</name>
</gene>
<dbReference type="InterPro" id="IPR054189">
    <property type="entry name" value="DUF6894"/>
</dbReference>
<feature type="domain" description="DUF6894" evidence="1">
    <location>
        <begin position="21"/>
        <end position="70"/>
    </location>
</feature>
<dbReference type="EMBL" id="CP029550">
    <property type="protein sequence ID" value="AWN40352.1"/>
    <property type="molecule type" value="Genomic_DNA"/>
</dbReference>
<dbReference type="OrthoDB" id="8296556at2"/>
<protein>
    <recommendedName>
        <fullName evidence="1">DUF6894 domain-containing protein</fullName>
    </recommendedName>
</protein>
<accession>A0A2U8W4R8</accession>
<reference evidence="3" key="1">
    <citation type="submission" date="2018-05" db="EMBL/GenBank/DDBJ databases">
        <title>Complete Genome Sequence of Methylobacterium sp. 17SD2-17.</title>
        <authorList>
            <person name="Srinivasan S."/>
        </authorList>
    </citation>
    <scope>NUCLEOTIDE SEQUENCE [LARGE SCALE GENOMIC DNA]</scope>
    <source>
        <strain evidence="3">17SD2-17</strain>
    </source>
</reference>
<proteinExistence type="predicted"/>